<evidence type="ECO:0000313" key="2">
    <source>
        <dbReference type="Proteomes" id="UP000692954"/>
    </source>
</evidence>
<proteinExistence type="predicted"/>
<sequence length="120" mass="14466">MRNHIDQSGFDYDQIDKSQKTLKGRQEQSVFEVWEGNFRLGGNLCHLKELHIDLRECVIDCNYNQQEFGLFLQLKNFEMQSMEMIKKNRDNQIYKWNENKDIYFFNLKCLWTTASTIQSI</sequence>
<dbReference type="OrthoDB" id="297895at2759"/>
<reference evidence="1" key="1">
    <citation type="submission" date="2021-01" db="EMBL/GenBank/DDBJ databases">
        <authorList>
            <consortium name="Genoscope - CEA"/>
            <person name="William W."/>
        </authorList>
    </citation>
    <scope>NUCLEOTIDE SEQUENCE</scope>
</reference>
<keyword evidence="2" id="KW-1185">Reference proteome</keyword>
<organism evidence="1 2">
    <name type="scientific">Paramecium sonneborni</name>
    <dbReference type="NCBI Taxonomy" id="65129"/>
    <lineage>
        <taxon>Eukaryota</taxon>
        <taxon>Sar</taxon>
        <taxon>Alveolata</taxon>
        <taxon>Ciliophora</taxon>
        <taxon>Intramacronucleata</taxon>
        <taxon>Oligohymenophorea</taxon>
        <taxon>Peniculida</taxon>
        <taxon>Parameciidae</taxon>
        <taxon>Paramecium</taxon>
    </lineage>
</organism>
<name>A0A8S1R310_9CILI</name>
<protein>
    <submittedName>
        <fullName evidence="1">Uncharacterized protein</fullName>
    </submittedName>
</protein>
<gene>
    <name evidence="1" type="ORF">PSON_ATCC_30995.1.T1290076</name>
</gene>
<dbReference type="AlphaFoldDB" id="A0A8S1R310"/>
<dbReference type="Proteomes" id="UP000692954">
    <property type="component" value="Unassembled WGS sequence"/>
</dbReference>
<comment type="caution">
    <text evidence="1">The sequence shown here is derived from an EMBL/GenBank/DDBJ whole genome shotgun (WGS) entry which is preliminary data.</text>
</comment>
<accession>A0A8S1R310</accession>
<evidence type="ECO:0000313" key="1">
    <source>
        <dbReference type="EMBL" id="CAD8120980.1"/>
    </source>
</evidence>
<dbReference type="EMBL" id="CAJJDN010000129">
    <property type="protein sequence ID" value="CAD8120980.1"/>
    <property type="molecule type" value="Genomic_DNA"/>
</dbReference>